<dbReference type="InterPro" id="IPR033897">
    <property type="entry name" value="SRF-like_MADS-box"/>
</dbReference>
<keyword evidence="7" id="KW-1185">Reference proteome</keyword>
<dbReference type="SMART" id="SM00432">
    <property type="entry name" value="MADS"/>
    <property type="match status" value="1"/>
</dbReference>
<dbReference type="Proteomes" id="UP000087171">
    <property type="component" value="Chromosome Ca5"/>
</dbReference>
<dbReference type="GO" id="GO:0045944">
    <property type="term" value="P:positive regulation of transcription by RNA polymerase II"/>
    <property type="evidence" value="ECO:0007669"/>
    <property type="project" value="InterPro"/>
</dbReference>
<dbReference type="Gene3D" id="3.40.1810.10">
    <property type="entry name" value="Transcription factor, MADS-box"/>
    <property type="match status" value="1"/>
</dbReference>
<keyword evidence="5" id="KW-0539">Nucleus</keyword>
<dbReference type="PANTHER" id="PTHR11945:SF788">
    <property type="entry name" value="AGAMOUS-LIKE-34-RELATED"/>
    <property type="match status" value="1"/>
</dbReference>
<dbReference type="GO" id="GO:0046983">
    <property type="term" value="F:protein dimerization activity"/>
    <property type="evidence" value="ECO:0007669"/>
    <property type="project" value="InterPro"/>
</dbReference>
<dbReference type="FunFam" id="3.40.1810.10:FF:000018">
    <property type="entry name" value="agamous-like MADS-box protein AGL80"/>
    <property type="match status" value="1"/>
</dbReference>
<dbReference type="InterPro" id="IPR036879">
    <property type="entry name" value="TF_MADSbox_sf"/>
</dbReference>
<dbReference type="GO" id="GO:0000978">
    <property type="term" value="F:RNA polymerase II cis-regulatory region sequence-specific DNA binding"/>
    <property type="evidence" value="ECO:0007669"/>
    <property type="project" value="TreeGrafter"/>
</dbReference>
<reference evidence="7" key="1">
    <citation type="journal article" date="2013" name="Nat. Biotechnol.">
        <title>Draft genome sequence of chickpea (Cicer arietinum) provides a resource for trait improvement.</title>
        <authorList>
            <person name="Varshney R.K."/>
            <person name="Song C."/>
            <person name="Saxena R.K."/>
            <person name="Azam S."/>
            <person name="Yu S."/>
            <person name="Sharpe A.G."/>
            <person name="Cannon S."/>
            <person name="Baek J."/>
            <person name="Rosen B.D."/>
            <person name="Tar'an B."/>
            <person name="Millan T."/>
            <person name="Zhang X."/>
            <person name="Ramsay L.D."/>
            <person name="Iwata A."/>
            <person name="Wang Y."/>
            <person name="Nelson W."/>
            <person name="Farmer A.D."/>
            <person name="Gaur P.M."/>
            <person name="Soderlund C."/>
            <person name="Penmetsa R.V."/>
            <person name="Xu C."/>
            <person name="Bharti A.K."/>
            <person name="He W."/>
            <person name="Winter P."/>
            <person name="Zhao S."/>
            <person name="Hane J.K."/>
            <person name="Carrasquilla-Garcia N."/>
            <person name="Condie J.A."/>
            <person name="Upadhyaya H.D."/>
            <person name="Luo M.C."/>
            <person name="Thudi M."/>
            <person name="Gowda C.L."/>
            <person name="Singh N.P."/>
            <person name="Lichtenzveig J."/>
            <person name="Gali K.K."/>
            <person name="Rubio J."/>
            <person name="Nadarajan N."/>
            <person name="Dolezel J."/>
            <person name="Bansal K.C."/>
            <person name="Xu X."/>
            <person name="Edwards D."/>
            <person name="Zhang G."/>
            <person name="Kahl G."/>
            <person name="Gil J."/>
            <person name="Singh K.B."/>
            <person name="Datta S.K."/>
            <person name="Jackson S.A."/>
            <person name="Wang J."/>
            <person name="Cook D.R."/>
        </authorList>
    </citation>
    <scope>NUCLEOTIDE SEQUENCE [LARGE SCALE GENOMIC DNA]</scope>
    <source>
        <strain evidence="7">cv. CDC Frontier</strain>
    </source>
</reference>
<reference evidence="8" key="2">
    <citation type="submission" date="2025-08" db="UniProtKB">
        <authorList>
            <consortium name="RefSeq"/>
        </authorList>
    </citation>
    <scope>IDENTIFICATION</scope>
    <source>
        <tissue evidence="8">Etiolated seedlings</tissue>
    </source>
</reference>
<keyword evidence="2" id="KW-0805">Transcription regulation</keyword>
<dbReference type="AlphaFoldDB" id="A0A1S2Y776"/>
<name>A0A1S2Y776_CICAR</name>
<dbReference type="RefSeq" id="XP_004500461.1">
    <property type="nucleotide sequence ID" value="XM_004500404.1"/>
</dbReference>
<protein>
    <submittedName>
        <fullName evidence="8">Agamous-like MADS-box protein AGL80</fullName>
    </submittedName>
</protein>
<dbReference type="SUPFAM" id="SSF55455">
    <property type="entry name" value="SRF-like"/>
    <property type="match status" value="1"/>
</dbReference>
<feature type="domain" description="MADS-box" evidence="6">
    <location>
        <begin position="1"/>
        <end position="49"/>
    </location>
</feature>
<dbReference type="Pfam" id="PF00319">
    <property type="entry name" value="SRF-TF"/>
    <property type="match status" value="1"/>
</dbReference>
<dbReference type="CDD" id="cd00266">
    <property type="entry name" value="MADS_SRF_like"/>
    <property type="match status" value="1"/>
</dbReference>
<dbReference type="PaxDb" id="3827-XP_004500461.1"/>
<dbReference type="KEGG" id="cam:101512536"/>
<dbReference type="eggNOG" id="KOG0014">
    <property type="taxonomic scope" value="Eukaryota"/>
</dbReference>
<evidence type="ECO:0000313" key="8">
    <source>
        <dbReference type="RefSeq" id="XP_004500461.1"/>
    </source>
</evidence>
<dbReference type="OrthoDB" id="779403at2759"/>
<dbReference type="PANTHER" id="PTHR11945">
    <property type="entry name" value="MADS BOX PROTEIN"/>
    <property type="match status" value="1"/>
</dbReference>
<accession>A0A1S2Y776</accession>
<proteinExistence type="predicted"/>
<evidence type="ECO:0000259" key="6">
    <source>
        <dbReference type="PROSITE" id="PS50066"/>
    </source>
</evidence>
<sequence>MTRKKVKLAFIVNDAARKATYKKRKKGLLKKVDELSTLCGIEACAILYGPYDPQPEIWPSPWGVERALSKFRTMPEMEQSKKMMNQETFMRQRVLKTKEQVKKQRKENREKETTLLMFQCLNEGKIVHNNMTMVDLNDLSWLIDQNLKNIGRKLEAEDNNNNNINNNNNNGQIQIMDTPNQLVELAPLPSKNEELPPMGHPHVGLGMSNGDNIMQRQWIMDLMINGNGNGNGDEINIPFGDANVQSGFWPNLLS</sequence>
<dbReference type="InterPro" id="IPR002100">
    <property type="entry name" value="TF_MADSbox"/>
</dbReference>
<dbReference type="GO" id="GO:0005634">
    <property type="term" value="C:nucleus"/>
    <property type="evidence" value="ECO:0007669"/>
    <property type="project" value="UniProtKB-SubCell"/>
</dbReference>
<evidence type="ECO:0000256" key="2">
    <source>
        <dbReference type="ARBA" id="ARBA00023015"/>
    </source>
</evidence>
<dbReference type="PRINTS" id="PR00404">
    <property type="entry name" value="MADSDOMAIN"/>
</dbReference>
<evidence type="ECO:0000256" key="1">
    <source>
        <dbReference type="ARBA" id="ARBA00004123"/>
    </source>
</evidence>
<dbReference type="GO" id="GO:0000981">
    <property type="term" value="F:DNA-binding transcription factor activity, RNA polymerase II-specific"/>
    <property type="evidence" value="ECO:0007669"/>
    <property type="project" value="InterPro"/>
</dbReference>
<evidence type="ECO:0000256" key="3">
    <source>
        <dbReference type="ARBA" id="ARBA00023125"/>
    </source>
</evidence>
<evidence type="ECO:0000313" key="7">
    <source>
        <dbReference type="Proteomes" id="UP000087171"/>
    </source>
</evidence>
<organism evidence="7 8">
    <name type="scientific">Cicer arietinum</name>
    <name type="common">Chickpea</name>
    <name type="synonym">Garbanzo</name>
    <dbReference type="NCBI Taxonomy" id="3827"/>
    <lineage>
        <taxon>Eukaryota</taxon>
        <taxon>Viridiplantae</taxon>
        <taxon>Streptophyta</taxon>
        <taxon>Embryophyta</taxon>
        <taxon>Tracheophyta</taxon>
        <taxon>Spermatophyta</taxon>
        <taxon>Magnoliopsida</taxon>
        <taxon>eudicotyledons</taxon>
        <taxon>Gunneridae</taxon>
        <taxon>Pentapetalae</taxon>
        <taxon>rosids</taxon>
        <taxon>fabids</taxon>
        <taxon>Fabales</taxon>
        <taxon>Fabaceae</taxon>
        <taxon>Papilionoideae</taxon>
        <taxon>50 kb inversion clade</taxon>
        <taxon>NPAAA clade</taxon>
        <taxon>Hologalegina</taxon>
        <taxon>IRL clade</taxon>
        <taxon>Cicereae</taxon>
        <taxon>Cicer</taxon>
    </lineage>
</organism>
<keyword evidence="4" id="KW-0804">Transcription</keyword>
<evidence type="ECO:0000256" key="4">
    <source>
        <dbReference type="ARBA" id="ARBA00023163"/>
    </source>
</evidence>
<comment type="subcellular location">
    <subcellularLocation>
        <location evidence="1">Nucleus</location>
    </subcellularLocation>
</comment>
<dbReference type="PROSITE" id="PS50066">
    <property type="entry name" value="MADS_BOX_2"/>
    <property type="match status" value="1"/>
</dbReference>
<keyword evidence="3" id="KW-0238">DNA-binding</keyword>
<dbReference type="GeneID" id="101512536"/>
<evidence type="ECO:0000256" key="5">
    <source>
        <dbReference type="ARBA" id="ARBA00023242"/>
    </source>
</evidence>
<gene>
    <name evidence="8" type="primary">LOC101512536</name>
</gene>